<dbReference type="SUPFAM" id="SSF140990">
    <property type="entry name" value="FtsH protease domain-like"/>
    <property type="match status" value="1"/>
</dbReference>
<evidence type="ECO:0000256" key="2">
    <source>
        <dbReference type="SAM" id="MobiDB-lite"/>
    </source>
</evidence>
<dbReference type="AlphaFoldDB" id="A0A3S4N483"/>
<dbReference type="InterPro" id="IPR037219">
    <property type="entry name" value="Peptidase_M41-like"/>
</dbReference>
<evidence type="ECO:0000313" key="5">
    <source>
        <dbReference type="EMBL" id="RWR72580.1"/>
    </source>
</evidence>
<gene>
    <name evidence="5" type="ORF">CKAN_00081400</name>
</gene>
<dbReference type="Gene3D" id="1.10.8.60">
    <property type="match status" value="1"/>
</dbReference>
<proteinExistence type="inferred from homology"/>
<feature type="compositionally biased region" description="Low complexity" evidence="2">
    <location>
        <begin position="231"/>
        <end position="244"/>
    </location>
</feature>
<dbReference type="GO" id="GO:0045037">
    <property type="term" value="P:protein import into chloroplast stroma"/>
    <property type="evidence" value="ECO:0007669"/>
    <property type="project" value="TreeGrafter"/>
</dbReference>
<feature type="region of interest" description="Disordered" evidence="2">
    <location>
        <begin position="231"/>
        <end position="254"/>
    </location>
</feature>
<feature type="domain" description="AAA ATPase AAA+ lid" evidence="4">
    <location>
        <begin position="12"/>
        <end position="55"/>
    </location>
</feature>
<dbReference type="Pfam" id="PF01434">
    <property type="entry name" value="Peptidase_M41"/>
    <property type="match status" value="1"/>
</dbReference>
<comment type="similarity">
    <text evidence="1">In the N-terminal section; belongs to the AAA ATPase family.</text>
</comment>
<dbReference type="InterPro" id="IPR000642">
    <property type="entry name" value="Peptidase_M41"/>
</dbReference>
<sequence>MLIPTQVLKANDVDLMIIARGTPGFSGADLANLVNIAALKAAMDGAKAVSMEDLDCFEIEDGESSMGEDEQRVAGRRLLQSLGFHKATIVPRGMSLGMVAQLPDKDETSVSRKQMLARLDVCMGGRVAEELIFGENEVTSGASSDLQQATSLARAMVTNQQVCGIRASSSAAYLPQLREWFGIYPKLFVCLVVLCVSLHYCTVANMLEQETLSGSQIKSLLAQVNSQQQQQQEQQQTVTSQTPPASVPPSATPSGAAAAAAAAATAAAKAKGVAQPV</sequence>
<dbReference type="Gene3D" id="1.20.58.760">
    <property type="entry name" value="Peptidase M41"/>
    <property type="match status" value="1"/>
</dbReference>
<dbReference type="Pfam" id="PF17862">
    <property type="entry name" value="AAA_lid_3"/>
    <property type="match status" value="1"/>
</dbReference>
<dbReference type="OrthoDB" id="1413014at2759"/>
<dbReference type="InterPro" id="IPR041569">
    <property type="entry name" value="AAA_lid_3"/>
</dbReference>
<accession>A0A3S4N483</accession>
<dbReference type="GO" id="GO:0006508">
    <property type="term" value="P:proteolysis"/>
    <property type="evidence" value="ECO:0007669"/>
    <property type="project" value="InterPro"/>
</dbReference>
<evidence type="ECO:0000259" key="3">
    <source>
        <dbReference type="Pfam" id="PF01434"/>
    </source>
</evidence>
<evidence type="ECO:0000256" key="1">
    <source>
        <dbReference type="ARBA" id="ARBA00010550"/>
    </source>
</evidence>
<keyword evidence="6" id="KW-1185">Reference proteome</keyword>
<organism evidence="5 6">
    <name type="scientific">Cinnamomum micranthum f. kanehirae</name>
    <dbReference type="NCBI Taxonomy" id="337451"/>
    <lineage>
        <taxon>Eukaryota</taxon>
        <taxon>Viridiplantae</taxon>
        <taxon>Streptophyta</taxon>
        <taxon>Embryophyta</taxon>
        <taxon>Tracheophyta</taxon>
        <taxon>Spermatophyta</taxon>
        <taxon>Magnoliopsida</taxon>
        <taxon>Magnoliidae</taxon>
        <taxon>Laurales</taxon>
        <taxon>Lauraceae</taxon>
        <taxon>Cinnamomum</taxon>
    </lineage>
</organism>
<dbReference type="GO" id="GO:0009507">
    <property type="term" value="C:chloroplast"/>
    <property type="evidence" value="ECO:0007669"/>
    <property type="project" value="TreeGrafter"/>
</dbReference>
<protein>
    <submittedName>
        <fullName evidence="5">Uncharacterized protein</fullName>
    </submittedName>
</protein>
<dbReference type="GO" id="GO:0004176">
    <property type="term" value="F:ATP-dependent peptidase activity"/>
    <property type="evidence" value="ECO:0007669"/>
    <property type="project" value="InterPro"/>
</dbReference>
<dbReference type="PANTHER" id="PTHR23076">
    <property type="entry name" value="METALLOPROTEASE M41 FTSH"/>
    <property type="match status" value="1"/>
</dbReference>
<dbReference type="Proteomes" id="UP000283530">
    <property type="component" value="Unassembled WGS sequence"/>
</dbReference>
<feature type="domain" description="Peptidase M41" evidence="3">
    <location>
        <begin position="83"/>
        <end position="159"/>
    </location>
</feature>
<dbReference type="GO" id="GO:0004222">
    <property type="term" value="F:metalloendopeptidase activity"/>
    <property type="evidence" value="ECO:0007669"/>
    <property type="project" value="InterPro"/>
</dbReference>
<dbReference type="GO" id="GO:0005524">
    <property type="term" value="F:ATP binding"/>
    <property type="evidence" value="ECO:0007669"/>
    <property type="project" value="InterPro"/>
</dbReference>
<evidence type="ECO:0000259" key="4">
    <source>
        <dbReference type="Pfam" id="PF17862"/>
    </source>
</evidence>
<dbReference type="PANTHER" id="PTHR23076:SF37">
    <property type="entry name" value="ATP-DEPENDENT ZINC METALLOPROTEASE FTSH 4, MITOCHONDRIAL"/>
    <property type="match status" value="1"/>
</dbReference>
<dbReference type="EMBL" id="QPKB01000001">
    <property type="protein sequence ID" value="RWR72580.1"/>
    <property type="molecule type" value="Genomic_DNA"/>
</dbReference>
<evidence type="ECO:0000313" key="6">
    <source>
        <dbReference type="Proteomes" id="UP000283530"/>
    </source>
</evidence>
<reference evidence="5 6" key="1">
    <citation type="journal article" date="2019" name="Nat. Plants">
        <title>Stout camphor tree genome fills gaps in understanding of flowering plant genome evolution.</title>
        <authorList>
            <person name="Chaw S.M."/>
            <person name="Liu Y.C."/>
            <person name="Wu Y.W."/>
            <person name="Wang H.Y."/>
            <person name="Lin C.I."/>
            <person name="Wu C.S."/>
            <person name="Ke H.M."/>
            <person name="Chang L.Y."/>
            <person name="Hsu C.Y."/>
            <person name="Yang H.T."/>
            <person name="Sudianto E."/>
            <person name="Hsu M.H."/>
            <person name="Wu K.P."/>
            <person name="Wang L.N."/>
            <person name="Leebens-Mack J.H."/>
            <person name="Tsai I.J."/>
        </authorList>
    </citation>
    <scope>NUCLEOTIDE SEQUENCE [LARGE SCALE GENOMIC DNA]</scope>
    <source>
        <strain evidence="6">cv. Chaw 1501</strain>
        <tissue evidence="5">Young leaves</tissue>
    </source>
</reference>
<dbReference type="STRING" id="337451.A0A3S4N483"/>
<name>A0A3S4N483_9MAGN</name>
<comment type="caution">
    <text evidence="5">The sequence shown here is derived from an EMBL/GenBank/DDBJ whole genome shotgun (WGS) entry which is preliminary data.</text>
</comment>